<sequence>MRDLRNYGGQILNRVEGGESMTITRDGSPVALLTPYQQPRLSATALLESWKNVPRIDADSLRRDIDQALDTTIDSNLNVKP</sequence>
<dbReference type="EMBL" id="CAEZZA010000120">
    <property type="protein sequence ID" value="CAB4751387.1"/>
    <property type="molecule type" value="Genomic_DNA"/>
</dbReference>
<evidence type="ECO:0000313" key="3">
    <source>
        <dbReference type="EMBL" id="CAB4751387.1"/>
    </source>
</evidence>
<protein>
    <submittedName>
        <fullName evidence="3">Unannotated protein</fullName>
    </submittedName>
</protein>
<comment type="similarity">
    <text evidence="1">Belongs to the phD/YefM antitoxin family.</text>
</comment>
<evidence type="ECO:0000256" key="1">
    <source>
        <dbReference type="ARBA" id="ARBA00009981"/>
    </source>
</evidence>
<dbReference type="SUPFAM" id="SSF143120">
    <property type="entry name" value="YefM-like"/>
    <property type="match status" value="1"/>
</dbReference>
<name>A0A6J6TYG8_9ZZZZ</name>
<organism evidence="3">
    <name type="scientific">freshwater metagenome</name>
    <dbReference type="NCBI Taxonomy" id="449393"/>
    <lineage>
        <taxon>unclassified sequences</taxon>
        <taxon>metagenomes</taxon>
        <taxon>ecological metagenomes</taxon>
    </lineage>
</organism>
<dbReference type="InterPro" id="IPR036165">
    <property type="entry name" value="YefM-like_sf"/>
</dbReference>
<dbReference type="AlphaFoldDB" id="A0A6J6TYG8"/>
<reference evidence="3" key="1">
    <citation type="submission" date="2020-05" db="EMBL/GenBank/DDBJ databases">
        <authorList>
            <person name="Chiriac C."/>
            <person name="Salcher M."/>
            <person name="Ghai R."/>
            <person name="Kavagutti S V."/>
        </authorList>
    </citation>
    <scope>NUCLEOTIDE SEQUENCE</scope>
</reference>
<dbReference type="NCBIfam" id="TIGR01552">
    <property type="entry name" value="phd_fam"/>
    <property type="match status" value="1"/>
</dbReference>
<dbReference type="EMBL" id="CAFBPJ010000056">
    <property type="protein sequence ID" value="CAB5015839.1"/>
    <property type="molecule type" value="Genomic_DNA"/>
</dbReference>
<accession>A0A6J6TYG8</accession>
<evidence type="ECO:0000313" key="4">
    <source>
        <dbReference type="EMBL" id="CAB5015839.1"/>
    </source>
</evidence>
<dbReference type="EMBL" id="CAEZXZ010000001">
    <property type="protein sequence ID" value="CAB4691844.1"/>
    <property type="molecule type" value="Genomic_DNA"/>
</dbReference>
<proteinExistence type="inferred from homology"/>
<evidence type="ECO:0000313" key="2">
    <source>
        <dbReference type="EMBL" id="CAB4691844.1"/>
    </source>
</evidence>
<gene>
    <name evidence="2" type="ORF">UFOPK2625_00019</name>
    <name evidence="3" type="ORF">UFOPK2809_00918</name>
    <name evidence="4" type="ORF">UFOPK4092_00650</name>
</gene>